<accession>A0ABP6XAE0</accession>
<dbReference type="InterPro" id="IPR036513">
    <property type="entry name" value="STAS_dom_sf"/>
</dbReference>
<reference evidence="3" key="1">
    <citation type="journal article" date="2019" name="Int. J. Syst. Evol. Microbiol.">
        <title>The Global Catalogue of Microorganisms (GCM) 10K type strain sequencing project: providing services to taxonomists for standard genome sequencing and annotation.</title>
        <authorList>
            <consortium name="The Broad Institute Genomics Platform"/>
            <consortium name="The Broad Institute Genome Sequencing Center for Infectious Disease"/>
            <person name="Wu L."/>
            <person name="Ma J."/>
        </authorList>
    </citation>
    <scope>NUCLEOTIDE SEQUENCE [LARGE SCALE GENOMIC DNA]</scope>
    <source>
        <strain evidence="3">JCM 16898</strain>
    </source>
</reference>
<dbReference type="Gene3D" id="3.30.750.24">
    <property type="entry name" value="STAS domain"/>
    <property type="match status" value="1"/>
</dbReference>
<evidence type="ECO:0000313" key="3">
    <source>
        <dbReference type="Proteomes" id="UP001500689"/>
    </source>
</evidence>
<keyword evidence="3" id="KW-1185">Reference proteome</keyword>
<organism evidence="2 3">
    <name type="scientific">Amycolatopsis ultiminotia</name>
    <dbReference type="NCBI Taxonomy" id="543629"/>
    <lineage>
        <taxon>Bacteria</taxon>
        <taxon>Bacillati</taxon>
        <taxon>Actinomycetota</taxon>
        <taxon>Actinomycetes</taxon>
        <taxon>Pseudonocardiales</taxon>
        <taxon>Pseudonocardiaceae</taxon>
        <taxon>Amycolatopsis</taxon>
    </lineage>
</organism>
<feature type="domain" description="STAS" evidence="1">
    <location>
        <begin position="14"/>
        <end position="123"/>
    </location>
</feature>
<comment type="caution">
    <text evidence="2">The sequence shown here is derived from an EMBL/GenBank/DDBJ whole genome shotgun (WGS) entry which is preliminary data.</text>
</comment>
<name>A0ABP6XAE0_9PSEU</name>
<dbReference type="Pfam" id="PF01740">
    <property type="entry name" value="STAS"/>
    <property type="match status" value="1"/>
</dbReference>
<protein>
    <recommendedName>
        <fullName evidence="1">STAS domain-containing protein</fullName>
    </recommendedName>
</protein>
<proteinExistence type="predicted"/>
<dbReference type="EMBL" id="BAAAZN010000012">
    <property type="protein sequence ID" value="GAA3562988.1"/>
    <property type="molecule type" value="Genomic_DNA"/>
</dbReference>
<dbReference type="PANTHER" id="PTHR33495">
    <property type="entry name" value="ANTI-SIGMA FACTOR ANTAGONIST TM_1081-RELATED-RELATED"/>
    <property type="match status" value="1"/>
</dbReference>
<gene>
    <name evidence="2" type="ORF">GCM10022222_53450</name>
</gene>
<sequence>MITPLRPSRTAADTRIEVTTTADATVVCVHGEVDLSITDRLAAQLEIETDLRPRALLVDFDDVTFCSARGFATLLEACAHAHESGVPFAAVSAQRTVLRPFHQLSLGRVLHLLPTHEDATRWLKEV</sequence>
<evidence type="ECO:0000313" key="2">
    <source>
        <dbReference type="EMBL" id="GAA3562988.1"/>
    </source>
</evidence>
<dbReference type="SUPFAM" id="SSF52091">
    <property type="entry name" value="SpoIIaa-like"/>
    <property type="match status" value="1"/>
</dbReference>
<dbReference type="RefSeq" id="WP_344864544.1">
    <property type="nucleotide sequence ID" value="NZ_BAAAZN010000012.1"/>
</dbReference>
<dbReference type="CDD" id="cd07043">
    <property type="entry name" value="STAS_anti-anti-sigma_factors"/>
    <property type="match status" value="1"/>
</dbReference>
<dbReference type="Proteomes" id="UP001500689">
    <property type="component" value="Unassembled WGS sequence"/>
</dbReference>
<dbReference type="PANTHER" id="PTHR33495:SF2">
    <property type="entry name" value="ANTI-SIGMA FACTOR ANTAGONIST TM_1081-RELATED"/>
    <property type="match status" value="1"/>
</dbReference>
<dbReference type="PROSITE" id="PS50801">
    <property type="entry name" value="STAS"/>
    <property type="match status" value="1"/>
</dbReference>
<dbReference type="InterPro" id="IPR002645">
    <property type="entry name" value="STAS_dom"/>
</dbReference>
<evidence type="ECO:0000259" key="1">
    <source>
        <dbReference type="PROSITE" id="PS50801"/>
    </source>
</evidence>